<protein>
    <submittedName>
        <fullName evidence="1">Uncharacterized protein</fullName>
    </submittedName>
</protein>
<keyword evidence="2" id="KW-1185">Reference proteome</keyword>
<proteinExistence type="predicted"/>
<gene>
    <name evidence="1" type="ORF">SAMN05660337_2748</name>
</gene>
<dbReference type="RefSeq" id="WP_092162076.1">
    <property type="nucleotide sequence ID" value="NZ_FNGA01000004.1"/>
</dbReference>
<dbReference type="OrthoDB" id="5459375at2"/>
<dbReference type="Proteomes" id="UP000199053">
    <property type="component" value="Unassembled WGS sequence"/>
</dbReference>
<dbReference type="STRING" id="246191.SAMN05660337_2748"/>
<name>A0A1G9JDF5_9BACT</name>
<dbReference type="AlphaFoldDB" id="A0A1G9JDF5"/>
<evidence type="ECO:0000313" key="2">
    <source>
        <dbReference type="Proteomes" id="UP000199053"/>
    </source>
</evidence>
<accession>A0A1G9JDF5</accession>
<organism evidence="1 2">
    <name type="scientific">Maridesulfovibrio ferrireducens</name>
    <dbReference type="NCBI Taxonomy" id="246191"/>
    <lineage>
        <taxon>Bacteria</taxon>
        <taxon>Pseudomonadati</taxon>
        <taxon>Thermodesulfobacteriota</taxon>
        <taxon>Desulfovibrionia</taxon>
        <taxon>Desulfovibrionales</taxon>
        <taxon>Desulfovibrionaceae</taxon>
        <taxon>Maridesulfovibrio</taxon>
    </lineage>
</organism>
<sequence>MEISFGKEILNTPIRNEHITSKQNNSGPIQTRDQNIDTISANLKSGVKAQDVNPELLLEKTVEANAQGGGINEAHDFDLARVMRLLSDPLLQEDIS</sequence>
<evidence type="ECO:0000313" key="1">
    <source>
        <dbReference type="EMBL" id="SDL35468.1"/>
    </source>
</evidence>
<dbReference type="EMBL" id="FNGA01000004">
    <property type="protein sequence ID" value="SDL35468.1"/>
    <property type="molecule type" value="Genomic_DNA"/>
</dbReference>
<reference evidence="2" key="1">
    <citation type="submission" date="2016-10" db="EMBL/GenBank/DDBJ databases">
        <authorList>
            <person name="Varghese N."/>
            <person name="Submissions S."/>
        </authorList>
    </citation>
    <scope>NUCLEOTIDE SEQUENCE [LARGE SCALE GENOMIC DNA]</scope>
    <source>
        <strain evidence="2">DSM 16995</strain>
    </source>
</reference>